<evidence type="ECO:0000256" key="3">
    <source>
        <dbReference type="ARBA" id="ARBA00011160"/>
    </source>
</evidence>
<comment type="function">
    <text evidence="12">Part of the ABC transporter FtsEX involved in cellular division.</text>
</comment>
<dbReference type="InterPro" id="IPR040690">
    <property type="entry name" value="FtsX_ECD"/>
</dbReference>
<dbReference type="Pfam" id="PF18075">
    <property type="entry name" value="FtsX_ECD"/>
    <property type="match status" value="1"/>
</dbReference>
<comment type="similarity">
    <text evidence="2 12">Belongs to the ABC-4 integral membrane protein family. FtsX subfamily.</text>
</comment>
<dbReference type="STRING" id="703.SAMEA2665130_00168"/>
<evidence type="ECO:0000256" key="1">
    <source>
        <dbReference type="ARBA" id="ARBA00004429"/>
    </source>
</evidence>
<evidence type="ECO:0000259" key="15">
    <source>
        <dbReference type="Pfam" id="PF18075"/>
    </source>
</evidence>
<dbReference type="PIRSF" id="PIRSF003097">
    <property type="entry name" value="FtsX"/>
    <property type="match status" value="1"/>
</dbReference>
<dbReference type="InterPro" id="IPR003838">
    <property type="entry name" value="ABC3_permease_C"/>
</dbReference>
<name>R8ASU1_PLESH</name>
<keyword evidence="5 12" id="KW-1003">Cell membrane</keyword>
<keyword evidence="9 13" id="KW-1133">Transmembrane helix</keyword>
<dbReference type="RefSeq" id="WP_010862830.1">
    <property type="nucleotide sequence ID" value="NZ_KB944507.1"/>
</dbReference>
<keyword evidence="6 12" id="KW-0997">Cell inner membrane</keyword>
<evidence type="ECO:0000256" key="5">
    <source>
        <dbReference type="ARBA" id="ARBA00022475"/>
    </source>
</evidence>
<dbReference type="GO" id="GO:0032153">
    <property type="term" value="C:cell division site"/>
    <property type="evidence" value="ECO:0007669"/>
    <property type="project" value="TreeGrafter"/>
</dbReference>
<evidence type="ECO:0000256" key="2">
    <source>
        <dbReference type="ARBA" id="ARBA00007379"/>
    </source>
</evidence>
<dbReference type="Gene3D" id="3.30.70.3040">
    <property type="match status" value="1"/>
</dbReference>
<dbReference type="PATRIC" id="fig|1315976.3.peg.1185"/>
<dbReference type="NCBIfam" id="TIGR00439">
    <property type="entry name" value="FtsX_Gneg"/>
    <property type="match status" value="1"/>
</dbReference>
<evidence type="ECO:0000256" key="11">
    <source>
        <dbReference type="ARBA" id="ARBA00023306"/>
    </source>
</evidence>
<organism evidence="16 17">
    <name type="scientific">Plesiomonas shigelloides 302-73</name>
    <dbReference type="NCBI Taxonomy" id="1315976"/>
    <lineage>
        <taxon>Bacteria</taxon>
        <taxon>Pseudomonadati</taxon>
        <taxon>Pseudomonadota</taxon>
        <taxon>Gammaproteobacteria</taxon>
        <taxon>Enterobacterales</taxon>
        <taxon>Enterobacteriaceae</taxon>
        <taxon>Plesiomonas</taxon>
    </lineage>
</organism>
<comment type="subunit">
    <text evidence="3">Forms a membrane-associated complex with FtsE.</text>
</comment>
<accession>R8ASU1</accession>
<dbReference type="GO" id="GO:0051301">
    <property type="term" value="P:cell division"/>
    <property type="evidence" value="ECO:0007669"/>
    <property type="project" value="UniProtKB-KW"/>
</dbReference>
<feature type="transmembrane region" description="Helical" evidence="13">
    <location>
        <begin position="193"/>
        <end position="215"/>
    </location>
</feature>
<dbReference type="PANTHER" id="PTHR47755">
    <property type="entry name" value="CELL DIVISION PROTEIN FTSX"/>
    <property type="match status" value="1"/>
</dbReference>
<dbReference type="Pfam" id="PF02687">
    <property type="entry name" value="FtsX"/>
    <property type="match status" value="1"/>
</dbReference>
<keyword evidence="17" id="KW-1185">Reference proteome</keyword>
<evidence type="ECO:0000256" key="10">
    <source>
        <dbReference type="ARBA" id="ARBA00023136"/>
    </source>
</evidence>
<comment type="caution">
    <text evidence="16">The sequence shown here is derived from an EMBL/GenBank/DDBJ whole genome shotgun (WGS) entry which is preliminary data.</text>
</comment>
<reference evidence="16 17" key="1">
    <citation type="journal article" date="2013" name="Genome Announc.">
        <title>Genome Sequence of Plesiomonas shigelloides Strain 302-73 (Serotype O1).</title>
        <authorList>
            <person name="Pique N."/>
            <person name="Aquilini E."/>
            <person name="Alioto T."/>
            <person name="Minana-Galbis D."/>
            <person name="Tomas J.M."/>
        </authorList>
    </citation>
    <scope>NUCLEOTIDE SEQUENCE [LARGE SCALE GENOMIC DNA]</scope>
    <source>
        <strain evidence="16 17">302-73</strain>
    </source>
</reference>
<protein>
    <recommendedName>
        <fullName evidence="4 12">Cell division protein FtsX</fullName>
    </recommendedName>
</protein>
<feature type="transmembrane region" description="Helical" evidence="13">
    <location>
        <begin position="36"/>
        <end position="64"/>
    </location>
</feature>
<evidence type="ECO:0000313" key="17">
    <source>
        <dbReference type="Proteomes" id="UP000014012"/>
    </source>
</evidence>
<comment type="subcellular location">
    <subcellularLocation>
        <location evidence="1">Cell inner membrane</location>
        <topology evidence="1">Multi-pass membrane protein</topology>
    </subcellularLocation>
</comment>
<dbReference type="PANTHER" id="PTHR47755:SF1">
    <property type="entry name" value="CELL DIVISION PROTEIN FTSX"/>
    <property type="match status" value="1"/>
</dbReference>
<evidence type="ECO:0000256" key="8">
    <source>
        <dbReference type="ARBA" id="ARBA00022692"/>
    </source>
</evidence>
<keyword evidence="7 12" id="KW-0132">Cell division</keyword>
<evidence type="ECO:0000313" key="16">
    <source>
        <dbReference type="EMBL" id="EON89391.1"/>
    </source>
</evidence>
<dbReference type="InterPro" id="IPR004513">
    <property type="entry name" value="FtsX"/>
</dbReference>
<dbReference type="EMBL" id="AQQO01000037">
    <property type="protein sequence ID" value="EON89391.1"/>
    <property type="molecule type" value="Genomic_DNA"/>
</dbReference>
<evidence type="ECO:0000259" key="14">
    <source>
        <dbReference type="Pfam" id="PF02687"/>
    </source>
</evidence>
<feature type="domain" description="ABC3 transporter permease C-terminal" evidence="14">
    <location>
        <begin position="197"/>
        <end position="313"/>
    </location>
</feature>
<keyword evidence="11 12" id="KW-0131">Cell cycle</keyword>
<evidence type="ECO:0000256" key="7">
    <source>
        <dbReference type="ARBA" id="ARBA00022618"/>
    </source>
</evidence>
<feature type="transmembrane region" description="Helical" evidence="13">
    <location>
        <begin position="292"/>
        <end position="312"/>
    </location>
</feature>
<evidence type="ECO:0000256" key="6">
    <source>
        <dbReference type="ARBA" id="ARBA00022519"/>
    </source>
</evidence>
<evidence type="ECO:0000256" key="9">
    <source>
        <dbReference type="ARBA" id="ARBA00022989"/>
    </source>
</evidence>
<proteinExistence type="inferred from homology"/>
<dbReference type="Proteomes" id="UP000014012">
    <property type="component" value="Unassembled WGS sequence"/>
</dbReference>
<dbReference type="AlphaFoldDB" id="R8ASU1"/>
<dbReference type="HOGENOM" id="CLU_073546_0_0_6"/>
<dbReference type="GO" id="GO:0005886">
    <property type="term" value="C:plasma membrane"/>
    <property type="evidence" value="ECO:0007669"/>
    <property type="project" value="UniProtKB-SubCell"/>
</dbReference>
<dbReference type="InterPro" id="IPR047590">
    <property type="entry name" value="FtsX_proteobact-type"/>
</dbReference>
<keyword evidence="10 12" id="KW-0472">Membrane</keyword>
<evidence type="ECO:0000256" key="12">
    <source>
        <dbReference type="PIRNR" id="PIRNR003097"/>
    </source>
</evidence>
<sequence>MAKAALKKSSDPRPTRSRGSLREQWRHAWHNCLQDLLLQPVATFLTVLVIAIALTLPGVCYLGWKNASLAADQWYPEPEITVYLQKTLTDPQAQAVADQLRQLPGASKLTYLSRADSLNEFRQWSGFSDALDMLNDNPLPAVAIIRPQGEFASEPGLSTLRDKLAAQQGVSEAKLDNTWLDRLTALTELVAQAALWMATLMLCAVFLIIGNSVRLNIFNRRDSIEVMKLIGATDGFILRPFLYGGALLGLAGGLLAWLLDSIIIWRLQLQVDKVMQMFGTSFTLRGPGLEEVLLLLIVSGMIGWCAAWLATVRHLREFAPK</sequence>
<gene>
    <name evidence="16" type="primary">ftsX</name>
    <name evidence="16" type="ORF">PLESHI_06027</name>
</gene>
<evidence type="ECO:0000256" key="13">
    <source>
        <dbReference type="SAM" id="Phobius"/>
    </source>
</evidence>
<keyword evidence="8 13" id="KW-0812">Transmembrane</keyword>
<feature type="transmembrane region" description="Helical" evidence="13">
    <location>
        <begin position="236"/>
        <end position="259"/>
    </location>
</feature>
<evidence type="ECO:0000256" key="4">
    <source>
        <dbReference type="ARBA" id="ARBA00021907"/>
    </source>
</evidence>
<feature type="domain" description="FtsX extracellular" evidence="15">
    <location>
        <begin position="79"/>
        <end position="172"/>
    </location>
</feature>